<dbReference type="InterPro" id="IPR047365">
    <property type="entry name" value="Tudor_AtPTM-like"/>
</dbReference>
<accession>A0A8J6D083</accession>
<organism evidence="10 11">
    <name type="scientific">Gossypium anomalum</name>
    <dbReference type="NCBI Taxonomy" id="47600"/>
    <lineage>
        <taxon>Eukaryota</taxon>
        <taxon>Viridiplantae</taxon>
        <taxon>Streptophyta</taxon>
        <taxon>Embryophyta</taxon>
        <taxon>Tracheophyta</taxon>
        <taxon>Spermatophyta</taxon>
        <taxon>Magnoliopsida</taxon>
        <taxon>eudicotyledons</taxon>
        <taxon>Gunneridae</taxon>
        <taxon>Pentapetalae</taxon>
        <taxon>rosids</taxon>
        <taxon>malvids</taxon>
        <taxon>Malvales</taxon>
        <taxon>Malvaceae</taxon>
        <taxon>Malvoideae</taxon>
        <taxon>Gossypium</taxon>
    </lineage>
</organism>
<comment type="caution">
    <text evidence="10">The sequence shown here is derived from an EMBL/GenBank/DDBJ whole genome shotgun (WGS) entry which is preliminary data.</text>
</comment>
<feature type="domain" description="DDT" evidence="9">
    <location>
        <begin position="440"/>
        <end position="500"/>
    </location>
</feature>
<evidence type="ECO:0000259" key="8">
    <source>
        <dbReference type="PROSITE" id="PS50016"/>
    </source>
</evidence>
<protein>
    <submittedName>
        <fullName evidence="10">Uncharacterized protein</fullName>
    </submittedName>
</protein>
<sequence length="1746" mass="194572">MEFVGKSVKKEFKGFGLHSGTVNSFDSSSGFFEIVYEDGDSEELDFHQVASLVMADGSNSILEPRSDPELEVLREKPRVGRPRKRRRVERKARVCPGNAKQETLASNANVNLDTNADLNQGFSGNLKGNKSVDGNLSGTLDEKGIGSLMDLNLNSNGDIEMKIGFDLNSSGFDLNLNDACCSNNYLNDNRISCSEGESVKKRGCIDLNLDASCDVDDSINLNCKTQGKECNFDLNLGADEEIDKDAIDGNCVWQVEVRESATCADILKETLIIEQNDAEEDVSRNELNNHSGLGSAEGILEKGAIVHQNVIKADDCGGVGLEGVPESGTAVTDGCQVDIGSSFKQASGRRKRIKLVNGLDSSTERVLRRSARRVSSRNHVSSTPPPATTCDVAGLATSPSVSAVTEEKPVRSSRKVSEEPVVLPPKLQLPPSSENLNLDGISVLDIFSIYACLRSFSTLLFLSPFELEDFVAALKCQSPSSLFDCIHVSILQTLKKHLVYLSSEGSESASECLRSLNWGFLDSITWPIFMVEYLLIHGSWLDYGFDLTSLKLFRCDYYKQPASVKVEILRCLCDDMIEVEAVRSELNRRSLASETDMDFDRNMNNGVCKKRKATKDLSGGSGFIEEIVDDTTDWNSDDCCLCKMDGNLICCDGCPAAYHSKCVGVVNAHLPEGDWYCPECAIEREKPWVKPRKSLRGAELLGIDPHGRLYYNSSGYLLVLDSFDAECPSNYYHRDDLIFVVDVLKSSFQYGDIIEAICKQWDVAVGSNGASNNFDSLNSACSGTHRKVKIPTVSSSLPLVSSAELCGVRNETADGGKPEEKEVAEISGHRDIEIAESTNMLDLVTGSEIPYMSSEGSAETMQMGSVFLNFQKQGSVEVSNQSEIPGKCSTLEDSSLISNDLDARQKSKTKFASQQTPCVLNAKRGDASQLQPGTGYVNHYSFAQTASLVVEELLRKPSEKTNDDSLKSLEEIIGNQMKVILKKSNRFHWPDIYNLYVDARKENCGWCFSCRYPVDDTDCLFRITSGCVPEVSKSEMLELQLRWNKKGHVIDVIYHIFSIENRLSGLLSGPWLNPQYMKIWHKSILNASGIASVKHLLLTLEANLHHLALSTDWMKHVDSAVSMGSASHVVIASSRGSAKHGIARKRGSCNDNESNPTSNPSVGASICWWRGGRVSRQLFNWKVLPCSLVSKAARQGGGKKIPGILYPESSDFAKRSRSIAWRAAVESSTSIEQLAFQVRELDSNIRWDDAENTHPLPTLPKDFKKSIRLFKKCVVRRKSIETDVVKYLLDFGKRRIIPEIVKRYGTVVEESSSERKKYWLNESYVPLHLVKSFEERRIARNSNKMVSDKTSEISKMAKESSKKKGFSYLFSKAERTEYYQCGHCNKDVLIREAICCQYCKGFFHKRHVRKSAGAIIAKCAYTCHRCLGGKSNVNVKKGGNIMKWKGDTKGQRTITKSARKLPQKCNRVNEKSLAVRMSLRSRKDKKGAPAVPLRRSPRKIKYISLQKKKPGRCKKGKKKSKKKATKKIKEITWQRKRTRTYHSFWLNGLRLSSKPNDERVMQFQRKMVFDPSEHKIVSPDPPRCFLCCESGYASNSNYIACEICGEWFHGDAYGLNSGNKSKIIGFRCHVCLSQVKLVKVHWQTGACLRSNYFTNLVTSQSPILDYKLGLLDENQSIDALSNFNIDLKPYTLTLTSDEKVSIRLKDTLDHDSYLDVLEFAKPVESQVADGASPEFHPDKLAYLLNC</sequence>
<keyword evidence="2" id="KW-0479">Metal-binding</keyword>
<dbReference type="Pfam" id="PF15612">
    <property type="entry name" value="WHIM1"/>
    <property type="match status" value="1"/>
</dbReference>
<dbReference type="PANTHER" id="PTHR46508">
    <property type="entry name" value="PHD FINGER FAMILY PROTEIN"/>
    <property type="match status" value="1"/>
</dbReference>
<dbReference type="Gene3D" id="3.30.40.10">
    <property type="entry name" value="Zinc/RING finger domain, C3HC4 (zinc finger)"/>
    <property type="match status" value="2"/>
</dbReference>
<dbReference type="Pfam" id="PF02791">
    <property type="entry name" value="DDT"/>
    <property type="match status" value="1"/>
</dbReference>
<dbReference type="CDD" id="cd20401">
    <property type="entry name" value="Tudor_AtPTM-like"/>
    <property type="match status" value="1"/>
</dbReference>
<dbReference type="InterPro" id="IPR019786">
    <property type="entry name" value="Zinc_finger_PHD-type_CS"/>
</dbReference>
<feature type="region of interest" description="Disordered" evidence="7">
    <location>
        <begin position="370"/>
        <end position="392"/>
    </location>
</feature>
<dbReference type="SMART" id="SM00249">
    <property type="entry name" value="PHD"/>
    <property type="match status" value="2"/>
</dbReference>
<dbReference type="EMBL" id="JAHUZN010000007">
    <property type="protein sequence ID" value="KAG8488735.1"/>
    <property type="molecule type" value="Genomic_DNA"/>
</dbReference>
<dbReference type="Pfam" id="PF00628">
    <property type="entry name" value="PHD"/>
    <property type="match status" value="1"/>
</dbReference>
<dbReference type="InterPro" id="IPR001965">
    <property type="entry name" value="Znf_PHD"/>
</dbReference>
<dbReference type="InterPro" id="IPR056618">
    <property type="entry name" value="Chromo_PTM"/>
</dbReference>
<evidence type="ECO:0000256" key="2">
    <source>
        <dbReference type="ARBA" id="ARBA00022723"/>
    </source>
</evidence>
<dbReference type="InterPro" id="IPR018501">
    <property type="entry name" value="DDT_dom"/>
</dbReference>
<dbReference type="SMART" id="SM00571">
    <property type="entry name" value="DDT"/>
    <property type="match status" value="1"/>
</dbReference>
<evidence type="ECO:0000256" key="4">
    <source>
        <dbReference type="ARBA" id="ARBA00022833"/>
    </source>
</evidence>
<dbReference type="GO" id="GO:0000785">
    <property type="term" value="C:chromatin"/>
    <property type="evidence" value="ECO:0007669"/>
    <property type="project" value="UniProtKB-ARBA"/>
</dbReference>
<dbReference type="CDD" id="cd15489">
    <property type="entry name" value="PHD_SF"/>
    <property type="match status" value="1"/>
</dbReference>
<dbReference type="OrthoDB" id="784962at2759"/>
<reference evidence="10 11" key="1">
    <citation type="journal article" date="2021" name="bioRxiv">
        <title>The Gossypium anomalum genome as a resource for cotton improvement and evolutionary analysis of hybrid incompatibility.</title>
        <authorList>
            <person name="Grover C.E."/>
            <person name="Yuan D."/>
            <person name="Arick M.A."/>
            <person name="Miller E.R."/>
            <person name="Hu G."/>
            <person name="Peterson D.G."/>
            <person name="Wendel J.F."/>
            <person name="Udall J.A."/>
        </authorList>
    </citation>
    <scope>NUCLEOTIDE SEQUENCE [LARGE SCALE GENOMIC DNA]</scope>
    <source>
        <strain evidence="10">JFW-Udall</strain>
        <tissue evidence="10">Leaf</tissue>
    </source>
</reference>
<gene>
    <name evidence="10" type="ORF">CXB51_016621</name>
</gene>
<dbReference type="PANTHER" id="PTHR46508:SF5">
    <property type="entry name" value="PHD-FINGER AND DNA BINDING DOMAIN-CONTAINING PROTEIN"/>
    <property type="match status" value="1"/>
</dbReference>
<dbReference type="SUPFAM" id="SSF57903">
    <property type="entry name" value="FYVE/PHD zinc finger"/>
    <property type="match status" value="2"/>
</dbReference>
<proteinExistence type="predicted"/>
<keyword evidence="5" id="KW-0539">Nucleus</keyword>
<dbReference type="PROSITE" id="PS50016">
    <property type="entry name" value="ZF_PHD_2"/>
    <property type="match status" value="1"/>
</dbReference>
<dbReference type="PROSITE" id="PS01359">
    <property type="entry name" value="ZF_PHD_1"/>
    <property type="match status" value="1"/>
</dbReference>
<evidence type="ECO:0000256" key="6">
    <source>
        <dbReference type="PROSITE-ProRule" id="PRU00146"/>
    </source>
</evidence>
<keyword evidence="4" id="KW-0862">Zinc</keyword>
<dbReference type="InterPro" id="IPR013083">
    <property type="entry name" value="Znf_RING/FYVE/PHD"/>
</dbReference>
<dbReference type="InterPro" id="IPR019787">
    <property type="entry name" value="Znf_PHD-finger"/>
</dbReference>
<dbReference type="GO" id="GO:0005634">
    <property type="term" value="C:nucleus"/>
    <property type="evidence" value="ECO:0007669"/>
    <property type="project" value="UniProtKB-SubCell"/>
</dbReference>
<dbReference type="PROSITE" id="PS50827">
    <property type="entry name" value="DDT"/>
    <property type="match status" value="1"/>
</dbReference>
<comment type="subcellular location">
    <subcellularLocation>
        <location evidence="1">Nucleus</location>
    </subcellularLocation>
</comment>
<evidence type="ECO:0000313" key="11">
    <source>
        <dbReference type="Proteomes" id="UP000701853"/>
    </source>
</evidence>
<dbReference type="InterPro" id="IPR028942">
    <property type="entry name" value="WHIM1_dom"/>
</dbReference>
<keyword evidence="11" id="KW-1185">Reference proteome</keyword>
<dbReference type="Pfam" id="PF21743">
    <property type="entry name" value="PTM_DIR17_Tudor"/>
    <property type="match status" value="1"/>
</dbReference>
<dbReference type="CDD" id="cd15532">
    <property type="entry name" value="PHD2_CHD_II"/>
    <property type="match status" value="1"/>
</dbReference>
<dbReference type="InterPro" id="IPR011011">
    <property type="entry name" value="Znf_FYVE_PHD"/>
</dbReference>
<dbReference type="GO" id="GO:0008270">
    <property type="term" value="F:zinc ion binding"/>
    <property type="evidence" value="ECO:0007669"/>
    <property type="project" value="UniProtKB-KW"/>
</dbReference>
<evidence type="ECO:0000256" key="3">
    <source>
        <dbReference type="ARBA" id="ARBA00022771"/>
    </source>
</evidence>
<evidence type="ECO:0000256" key="1">
    <source>
        <dbReference type="ARBA" id="ARBA00004123"/>
    </source>
</evidence>
<dbReference type="Pfam" id="PF24294">
    <property type="entry name" value="Chromo_PTM"/>
    <property type="match status" value="1"/>
</dbReference>
<feature type="domain" description="PHD-type" evidence="8">
    <location>
        <begin position="636"/>
        <end position="683"/>
    </location>
</feature>
<keyword evidence="3 6" id="KW-0863">Zinc-finger</keyword>
<name>A0A8J6D083_9ROSI</name>
<evidence type="ECO:0000256" key="7">
    <source>
        <dbReference type="SAM" id="MobiDB-lite"/>
    </source>
</evidence>
<evidence type="ECO:0000313" key="10">
    <source>
        <dbReference type="EMBL" id="KAG8488735.1"/>
    </source>
</evidence>
<dbReference type="Proteomes" id="UP000701853">
    <property type="component" value="Chromosome 7"/>
</dbReference>
<evidence type="ECO:0000256" key="5">
    <source>
        <dbReference type="ARBA" id="ARBA00023242"/>
    </source>
</evidence>
<evidence type="ECO:0000259" key="9">
    <source>
        <dbReference type="PROSITE" id="PS50827"/>
    </source>
</evidence>